<reference evidence="1" key="1">
    <citation type="journal article" date="2014" name="Front. Microbiol.">
        <title>High frequency of phylogenetically diverse reductive dehalogenase-homologous genes in deep subseafloor sedimentary metagenomes.</title>
        <authorList>
            <person name="Kawai M."/>
            <person name="Futagami T."/>
            <person name="Toyoda A."/>
            <person name="Takaki Y."/>
            <person name="Nishi S."/>
            <person name="Hori S."/>
            <person name="Arai W."/>
            <person name="Tsubouchi T."/>
            <person name="Morono Y."/>
            <person name="Uchiyama I."/>
            <person name="Ito T."/>
            <person name="Fujiyama A."/>
            <person name="Inagaki F."/>
            <person name="Takami H."/>
        </authorList>
    </citation>
    <scope>NUCLEOTIDE SEQUENCE</scope>
    <source>
        <strain evidence="1">Expedition CK06-06</strain>
    </source>
</reference>
<organism evidence="1">
    <name type="scientific">marine sediment metagenome</name>
    <dbReference type="NCBI Taxonomy" id="412755"/>
    <lineage>
        <taxon>unclassified sequences</taxon>
        <taxon>metagenomes</taxon>
        <taxon>ecological metagenomes</taxon>
    </lineage>
</organism>
<gene>
    <name evidence="1" type="ORF">S01H1_48618</name>
</gene>
<name>X0WB78_9ZZZZ</name>
<proteinExistence type="predicted"/>
<accession>X0WB78</accession>
<feature type="non-terminal residue" evidence="1">
    <location>
        <position position="36"/>
    </location>
</feature>
<sequence length="36" mass="4039">MELAEQTDEQLIALAARESSDGPAFVELVARHERRV</sequence>
<evidence type="ECO:0000313" key="1">
    <source>
        <dbReference type="EMBL" id="GAG28194.1"/>
    </source>
</evidence>
<dbReference type="EMBL" id="BARS01031227">
    <property type="protein sequence ID" value="GAG28194.1"/>
    <property type="molecule type" value="Genomic_DNA"/>
</dbReference>
<protein>
    <submittedName>
        <fullName evidence="1">Uncharacterized protein</fullName>
    </submittedName>
</protein>
<comment type="caution">
    <text evidence="1">The sequence shown here is derived from an EMBL/GenBank/DDBJ whole genome shotgun (WGS) entry which is preliminary data.</text>
</comment>
<dbReference type="AlphaFoldDB" id="X0WB78"/>